<protein>
    <submittedName>
        <fullName evidence="1">Uncharacterized protein</fullName>
    </submittedName>
</protein>
<dbReference type="OrthoDB" id="1375819at2"/>
<dbReference type="Proteomes" id="UP000290433">
    <property type="component" value="Unassembled WGS sequence"/>
</dbReference>
<proteinExistence type="predicted"/>
<sequence length="146" mass="18025">MQKERVLVHDNNGVFLKMFKRKFKEEFEFLETSFADKNDEIINQCDRIIYVLYNREELLRFLQEDKRTNILVCLFNKQLHKSLSFLDVNNNLILFDESKTSREIFKEVKLFLTKKFDYRNEKKTVSQYNLSKTRFYEYYKAMYFLM</sequence>
<accession>A0A444VW57</accession>
<evidence type="ECO:0000313" key="1">
    <source>
        <dbReference type="EMBL" id="RYJ37644.1"/>
    </source>
</evidence>
<gene>
    <name evidence="1" type="ORF">NU08_3418</name>
</gene>
<evidence type="ECO:0000313" key="2">
    <source>
        <dbReference type="Proteomes" id="UP000290433"/>
    </source>
</evidence>
<dbReference type="AlphaFoldDB" id="A0A444VW57"/>
<dbReference type="EMBL" id="JUIV01000014">
    <property type="protein sequence ID" value="RYJ37644.1"/>
    <property type="molecule type" value="Genomic_DNA"/>
</dbReference>
<organism evidence="1 2">
    <name type="scientific">Flavobacterium anhuiense</name>
    <dbReference type="NCBI Taxonomy" id="459526"/>
    <lineage>
        <taxon>Bacteria</taxon>
        <taxon>Pseudomonadati</taxon>
        <taxon>Bacteroidota</taxon>
        <taxon>Flavobacteriia</taxon>
        <taxon>Flavobacteriales</taxon>
        <taxon>Flavobacteriaceae</taxon>
        <taxon>Flavobacterium</taxon>
    </lineage>
</organism>
<reference evidence="1 2" key="1">
    <citation type="submission" date="2014-12" db="EMBL/GenBank/DDBJ databases">
        <title>Genome sequence of Flavobacterium anhuiense RCM74.</title>
        <authorList>
            <person name="Kim J.F."/>
            <person name="Song J.Y."/>
            <person name="Kwak M.-J."/>
            <person name="Lee S.-W."/>
        </authorList>
    </citation>
    <scope>NUCLEOTIDE SEQUENCE [LARGE SCALE GENOMIC DNA]</scope>
    <source>
        <strain evidence="1 2">RCM74</strain>
    </source>
</reference>
<name>A0A444VW57_9FLAO</name>
<dbReference type="RefSeq" id="WP_129748201.1">
    <property type="nucleotide sequence ID" value="NZ_JUIV01000014.1"/>
</dbReference>
<comment type="caution">
    <text evidence="1">The sequence shown here is derived from an EMBL/GenBank/DDBJ whole genome shotgun (WGS) entry which is preliminary data.</text>
</comment>